<gene>
    <name evidence="5" type="ORF">SAMN04487993_102395</name>
</gene>
<organism evidence="5 6">
    <name type="scientific">Salipiger marinus</name>
    <dbReference type="NCBI Taxonomy" id="555512"/>
    <lineage>
        <taxon>Bacteria</taxon>
        <taxon>Pseudomonadati</taxon>
        <taxon>Pseudomonadota</taxon>
        <taxon>Alphaproteobacteria</taxon>
        <taxon>Rhodobacterales</taxon>
        <taxon>Roseobacteraceae</taxon>
        <taxon>Salipiger</taxon>
    </lineage>
</organism>
<keyword evidence="1" id="KW-0479">Metal-binding</keyword>
<evidence type="ECO:0000256" key="2">
    <source>
        <dbReference type="ARBA" id="ARBA00022833"/>
    </source>
</evidence>
<dbReference type="Pfam" id="PF08240">
    <property type="entry name" value="ADH_N"/>
    <property type="match status" value="1"/>
</dbReference>
<evidence type="ECO:0000256" key="1">
    <source>
        <dbReference type="ARBA" id="ARBA00022723"/>
    </source>
</evidence>
<dbReference type="InterPro" id="IPR011032">
    <property type="entry name" value="GroES-like_sf"/>
</dbReference>
<dbReference type="GO" id="GO:0051903">
    <property type="term" value="F:S-(hydroxymethyl)glutathione dehydrogenase [NAD(P)+] activity"/>
    <property type="evidence" value="ECO:0007669"/>
    <property type="project" value="TreeGrafter"/>
</dbReference>
<dbReference type="Proteomes" id="UP000199093">
    <property type="component" value="Unassembled WGS sequence"/>
</dbReference>
<dbReference type="PANTHER" id="PTHR43880">
    <property type="entry name" value="ALCOHOL DEHYDROGENASE"/>
    <property type="match status" value="1"/>
</dbReference>
<dbReference type="RefSeq" id="WP_165616892.1">
    <property type="nucleotide sequence ID" value="NZ_FNEJ01000023.1"/>
</dbReference>
<keyword evidence="2" id="KW-0862">Zinc</keyword>
<feature type="non-terminal residue" evidence="5">
    <location>
        <position position="69"/>
    </location>
</feature>
<evidence type="ECO:0000259" key="4">
    <source>
        <dbReference type="Pfam" id="PF08240"/>
    </source>
</evidence>
<evidence type="ECO:0000313" key="5">
    <source>
        <dbReference type="EMBL" id="SDJ26376.1"/>
    </source>
</evidence>
<name>A0A1G8SAW9_9RHOB</name>
<dbReference type="EMBL" id="FNEJ01000023">
    <property type="protein sequence ID" value="SDJ26376.1"/>
    <property type="molecule type" value="Genomic_DNA"/>
</dbReference>
<reference evidence="5 6" key="1">
    <citation type="submission" date="2016-10" db="EMBL/GenBank/DDBJ databases">
        <authorList>
            <person name="de Groot N.N."/>
        </authorList>
    </citation>
    <scope>NUCLEOTIDE SEQUENCE [LARGE SCALE GENOMIC DNA]</scope>
    <source>
        <strain evidence="5 6">DSM 26424</strain>
    </source>
</reference>
<dbReference type="AlphaFoldDB" id="A0A1G8SAW9"/>
<dbReference type="PANTHER" id="PTHR43880:SF12">
    <property type="entry name" value="ALCOHOL DEHYDROGENASE CLASS-3"/>
    <property type="match status" value="1"/>
</dbReference>
<evidence type="ECO:0000256" key="3">
    <source>
        <dbReference type="ARBA" id="ARBA00023027"/>
    </source>
</evidence>
<accession>A0A1G8SAW9</accession>
<sequence length="69" mass="7145">MRTRAAVALAAGQPLEIMEVELDGPKAGEVLVEIKATGLCHTDEFTRSGADPEGIFPCILGHEGAGVVV</sequence>
<dbReference type="GO" id="GO:0008270">
    <property type="term" value="F:zinc ion binding"/>
    <property type="evidence" value="ECO:0007669"/>
    <property type="project" value="TreeGrafter"/>
</dbReference>
<evidence type="ECO:0000313" key="6">
    <source>
        <dbReference type="Proteomes" id="UP000199093"/>
    </source>
</evidence>
<keyword evidence="3" id="KW-0520">NAD</keyword>
<dbReference type="GO" id="GO:0005829">
    <property type="term" value="C:cytosol"/>
    <property type="evidence" value="ECO:0007669"/>
    <property type="project" value="TreeGrafter"/>
</dbReference>
<dbReference type="GO" id="GO:0046294">
    <property type="term" value="P:formaldehyde catabolic process"/>
    <property type="evidence" value="ECO:0007669"/>
    <property type="project" value="TreeGrafter"/>
</dbReference>
<proteinExistence type="predicted"/>
<feature type="domain" description="Alcohol dehydrogenase-like N-terminal" evidence="4">
    <location>
        <begin position="27"/>
        <end position="69"/>
    </location>
</feature>
<keyword evidence="6" id="KW-1185">Reference proteome</keyword>
<dbReference type="InterPro" id="IPR013154">
    <property type="entry name" value="ADH-like_N"/>
</dbReference>
<dbReference type="SUPFAM" id="SSF50129">
    <property type="entry name" value="GroES-like"/>
    <property type="match status" value="1"/>
</dbReference>
<dbReference type="Gene3D" id="3.90.180.10">
    <property type="entry name" value="Medium-chain alcohol dehydrogenases, catalytic domain"/>
    <property type="match status" value="1"/>
</dbReference>
<protein>
    <submittedName>
        <fullName evidence="5">Alcohol dehydrogenase GroES-like domain-containing protein</fullName>
    </submittedName>
</protein>